<feature type="compositionally biased region" description="Basic and acidic residues" evidence="5">
    <location>
        <begin position="424"/>
        <end position="442"/>
    </location>
</feature>
<dbReference type="PANTHER" id="PTHR35549">
    <property type="entry name" value="OS04G0584500 PROTEIN"/>
    <property type="match status" value="1"/>
</dbReference>
<dbReference type="SUPFAM" id="SSF48371">
    <property type="entry name" value="ARM repeat"/>
    <property type="match status" value="1"/>
</dbReference>
<dbReference type="InterPro" id="IPR055566">
    <property type="entry name" value="ARM_LIN"/>
</dbReference>
<dbReference type="STRING" id="4533.J3M0R8"/>
<dbReference type="UniPathway" id="UPA00143"/>
<dbReference type="InterPro" id="IPR003613">
    <property type="entry name" value="Ubox_domain"/>
</dbReference>
<name>J3M0R8_ORYBR</name>
<dbReference type="Proteomes" id="UP000006038">
    <property type="component" value="Chromosome 4"/>
</dbReference>
<feature type="domain" description="U-box" evidence="6">
    <location>
        <begin position="482"/>
        <end position="557"/>
    </location>
</feature>
<evidence type="ECO:0000256" key="4">
    <source>
        <dbReference type="ARBA" id="ARBA00022679"/>
    </source>
</evidence>
<evidence type="ECO:0000256" key="2">
    <source>
        <dbReference type="ARBA" id="ARBA00004906"/>
    </source>
</evidence>
<evidence type="ECO:0000256" key="3">
    <source>
        <dbReference type="ARBA" id="ARBA00012483"/>
    </source>
</evidence>
<dbReference type="PANTHER" id="PTHR35549:SF1">
    <property type="entry name" value="OS04G0584500 PROTEIN"/>
    <property type="match status" value="1"/>
</dbReference>
<keyword evidence="8" id="KW-1185">Reference proteome</keyword>
<dbReference type="PROSITE" id="PS51698">
    <property type="entry name" value="U_BOX"/>
    <property type="match status" value="1"/>
</dbReference>
<evidence type="ECO:0000313" key="7">
    <source>
        <dbReference type="EnsemblPlants" id="OB04G29930.1"/>
    </source>
</evidence>
<dbReference type="SMART" id="SM00504">
    <property type="entry name" value="Ubox"/>
    <property type="match status" value="1"/>
</dbReference>
<dbReference type="InterPro" id="IPR045210">
    <property type="entry name" value="RING-Ubox_PUB"/>
</dbReference>
<dbReference type="GO" id="GO:0016567">
    <property type="term" value="P:protein ubiquitination"/>
    <property type="evidence" value="ECO:0007669"/>
    <property type="project" value="UniProtKB-UniPathway"/>
</dbReference>
<dbReference type="InterPro" id="IPR016024">
    <property type="entry name" value="ARM-type_fold"/>
</dbReference>
<evidence type="ECO:0000313" key="8">
    <source>
        <dbReference type="Proteomes" id="UP000006038"/>
    </source>
</evidence>
<dbReference type="AlphaFoldDB" id="J3M0R8"/>
<dbReference type="CDD" id="cd16664">
    <property type="entry name" value="RING-Ubox_PUB"/>
    <property type="match status" value="1"/>
</dbReference>
<keyword evidence="4" id="KW-0808">Transferase</keyword>
<dbReference type="Gramene" id="OB04G29930.1">
    <property type="protein sequence ID" value="OB04G29930.1"/>
    <property type="gene ID" value="OB04G29930"/>
</dbReference>
<reference evidence="7" key="1">
    <citation type="journal article" date="2013" name="Nat. Commun.">
        <title>Whole-genome sequencing of Oryza brachyantha reveals mechanisms underlying Oryza genome evolution.</title>
        <authorList>
            <person name="Chen J."/>
            <person name="Huang Q."/>
            <person name="Gao D."/>
            <person name="Wang J."/>
            <person name="Lang Y."/>
            <person name="Liu T."/>
            <person name="Li B."/>
            <person name="Bai Z."/>
            <person name="Luis Goicoechea J."/>
            <person name="Liang C."/>
            <person name="Chen C."/>
            <person name="Zhang W."/>
            <person name="Sun S."/>
            <person name="Liao Y."/>
            <person name="Zhang X."/>
            <person name="Yang L."/>
            <person name="Song C."/>
            <person name="Wang M."/>
            <person name="Shi J."/>
            <person name="Liu G."/>
            <person name="Liu J."/>
            <person name="Zhou H."/>
            <person name="Zhou W."/>
            <person name="Yu Q."/>
            <person name="An N."/>
            <person name="Chen Y."/>
            <person name="Cai Q."/>
            <person name="Wang B."/>
            <person name="Liu B."/>
            <person name="Min J."/>
            <person name="Huang Y."/>
            <person name="Wu H."/>
            <person name="Li Z."/>
            <person name="Zhang Y."/>
            <person name="Yin Y."/>
            <person name="Song W."/>
            <person name="Jiang J."/>
            <person name="Jackson S.A."/>
            <person name="Wing R.A."/>
            <person name="Wang J."/>
            <person name="Chen M."/>
        </authorList>
    </citation>
    <scope>NUCLEOTIDE SEQUENCE [LARGE SCALE GENOMIC DNA]</scope>
    <source>
        <strain evidence="7">cv. IRGC 101232</strain>
    </source>
</reference>
<comment type="pathway">
    <text evidence="2">Protein modification; protein ubiquitination.</text>
</comment>
<dbReference type="OMA" id="IPQDFIC"/>
<feature type="region of interest" description="Disordered" evidence="5">
    <location>
        <begin position="1"/>
        <end position="109"/>
    </location>
</feature>
<feature type="compositionally biased region" description="Low complexity" evidence="5">
    <location>
        <begin position="85"/>
        <end position="100"/>
    </location>
</feature>
<dbReference type="EC" id="2.3.2.27" evidence="3"/>
<dbReference type="Pfam" id="PF04564">
    <property type="entry name" value="U-box"/>
    <property type="match status" value="1"/>
</dbReference>
<feature type="region of interest" description="Disordered" evidence="5">
    <location>
        <begin position="406"/>
        <end position="447"/>
    </location>
</feature>
<dbReference type="GO" id="GO:0061630">
    <property type="term" value="F:ubiquitin protein ligase activity"/>
    <property type="evidence" value="ECO:0007669"/>
    <property type="project" value="UniProtKB-EC"/>
</dbReference>
<dbReference type="Gene3D" id="3.30.40.10">
    <property type="entry name" value="Zinc/RING finger domain, C3HC4 (zinc finger)"/>
    <property type="match status" value="1"/>
</dbReference>
<sequence length="970" mass="106733">MAPPPSSLLRDLLAADGFRTRRKPPDSNPPAAPRTSSMPLQHRRPSRPARSQSDVLTRSLLRETNDVGTSGGNGIDVADEEQQNATRRSSASLTSARSYSNNKDTISGATKGSAAIPALDESVLTALIALVAGSVKRFVKDEGFRASLRGGCMSCLGESNHRAVLDLRVIVHTVERAASDGGLDPRDLKRASLKLHAMVSLDSKEADAITAAGVPHHRLAACAHLYMSVISKLQKKDHSSAVHVLEAFCLAPHEARTSMLPALWDRLFRSSLSHLRAWRDSESAAAASSDTKVKDVEKKFVAVVDDGTRALACYYRDWLLGRTEVMSLPVVPAPPSTVPASAPRFSTSTSYDIGSDVACSSGSYSPATKFALDETPLQFDQEEEAVVGEKTADAESVFLECDDTEAKSHTHTFQTQKNEPMSDELAKASEQETGDERSRQPDESTSYVPISDITANELPTLEFCEVPLQSETDVSQVSIFATIPNDFLCPLTRQIFNRPVTIETGQTFERHAIVQWFDRGIKMCPITGQELESLSIPDINRVLKRLIDNWKSENCKTLVSESTYPEEKLTVRVMRNVLSAERKTSENSENTRYLMAIGGIDFLLHRFHGGGEEEKAQAAELLVLCIRAEGSCRNYVAIRLSSSSVVQLIHSEVISARSSAVRLLIELLCLRRFCFLSMTPKRILYTCMCFHLTSHCNCYRREMVELFLRGLRTELTMETMNLLLEHTRSSSVEEQALGAVLLLHFDRALVEPHRDSVYREEAAKIITHSLRCCLSEENAVANTRKALLLLGGHFSFSGDLLAEDWILKQAGFVDGSRGTHADSDAAVQDKEGDEDEAWLRDVTAVLLGRGRRPFLEALSMCMGSPDHGLAAACLTTAAWLSRSLQSIDATDVQLAAFLALIPRLKQCLAAGDQPQTRHHRVLASVTLYNISKIPDCRVLLMLLADGLRDHLGELAELTWTAGQLIAELHE</sequence>
<dbReference type="InterPro" id="IPR013083">
    <property type="entry name" value="Znf_RING/FYVE/PHD"/>
</dbReference>
<dbReference type="eggNOG" id="KOG0167">
    <property type="taxonomic scope" value="Eukaryota"/>
</dbReference>
<comment type="catalytic activity">
    <reaction evidence="1">
        <text>S-ubiquitinyl-[E2 ubiquitin-conjugating enzyme]-L-cysteine + [acceptor protein]-L-lysine = [E2 ubiquitin-conjugating enzyme]-L-cysteine + N(6)-ubiquitinyl-[acceptor protein]-L-lysine.</text>
        <dbReference type="EC" id="2.3.2.27"/>
    </reaction>
</comment>
<dbReference type="InterPro" id="IPR056512">
    <property type="entry name" value="LIN_N"/>
</dbReference>
<dbReference type="EnsemblPlants" id="OB04G29930.1">
    <property type="protein sequence ID" value="OB04G29930.1"/>
    <property type="gene ID" value="OB04G29930"/>
</dbReference>
<dbReference type="Pfam" id="PF23568">
    <property type="entry name" value="ARM_LIN"/>
    <property type="match status" value="1"/>
</dbReference>
<accession>J3M0R8</accession>
<proteinExistence type="predicted"/>
<dbReference type="SUPFAM" id="SSF57850">
    <property type="entry name" value="RING/U-box"/>
    <property type="match status" value="1"/>
</dbReference>
<evidence type="ECO:0000259" key="6">
    <source>
        <dbReference type="PROSITE" id="PS51698"/>
    </source>
</evidence>
<dbReference type="HOGENOM" id="CLU_008502_1_0_1"/>
<reference evidence="7" key="2">
    <citation type="submission" date="2013-04" db="UniProtKB">
        <authorList>
            <consortium name="EnsemblPlants"/>
        </authorList>
    </citation>
    <scope>IDENTIFICATION</scope>
</reference>
<organism evidence="7">
    <name type="scientific">Oryza brachyantha</name>
    <name type="common">malo sina</name>
    <dbReference type="NCBI Taxonomy" id="4533"/>
    <lineage>
        <taxon>Eukaryota</taxon>
        <taxon>Viridiplantae</taxon>
        <taxon>Streptophyta</taxon>
        <taxon>Embryophyta</taxon>
        <taxon>Tracheophyta</taxon>
        <taxon>Spermatophyta</taxon>
        <taxon>Magnoliopsida</taxon>
        <taxon>Liliopsida</taxon>
        <taxon>Poales</taxon>
        <taxon>Poaceae</taxon>
        <taxon>BOP clade</taxon>
        <taxon>Oryzoideae</taxon>
        <taxon>Oryzeae</taxon>
        <taxon>Oryzinae</taxon>
        <taxon>Oryza</taxon>
    </lineage>
</organism>
<protein>
    <recommendedName>
        <fullName evidence="3">RING-type E3 ubiquitin transferase</fullName>
        <ecNumber evidence="3">2.3.2.27</ecNumber>
    </recommendedName>
</protein>
<evidence type="ECO:0000256" key="1">
    <source>
        <dbReference type="ARBA" id="ARBA00000900"/>
    </source>
</evidence>
<dbReference type="Pfam" id="PF23628">
    <property type="entry name" value="ARM_LIN_C"/>
    <property type="match status" value="2"/>
</dbReference>
<evidence type="ECO:0000256" key="5">
    <source>
        <dbReference type="SAM" id="MobiDB-lite"/>
    </source>
</evidence>